<dbReference type="EMBL" id="BNJQ01000026">
    <property type="protein sequence ID" value="GHP09785.1"/>
    <property type="molecule type" value="Genomic_DNA"/>
</dbReference>
<keyword evidence="6" id="KW-0732">Signal</keyword>
<sequence>MFALAMWFLSGDATPALAAEGNGAVAQEAGTKITRVVGGVMSGLLATFFSYPLECRQIAAQVRAGGAKSRASNIRLWGMTPRGWAWCMLSGLMANTGYFAASEKVASGLPLIVRTVAAAACSIALNTPLEVRKTRFMASVFTGATVAPLFSTLTALWSHFIVNCSNIVQTGTHFAAYHAFTIYMGTYMPDPVASPLASAAVSGTLGAVAGIVAVAVANPLHVIKAIVMTSANTGGSGGSEQNSEFDTKGHSDQKPAPLWHDFLTPLRDMLYAARRVFSGPSGAWGLYAGLKHAILREMIPGTIMFATMPLFQAMCIAWFA</sequence>
<evidence type="ECO:0000256" key="6">
    <source>
        <dbReference type="SAM" id="SignalP"/>
    </source>
</evidence>
<dbReference type="AlphaFoldDB" id="A0A830HSW9"/>
<comment type="caution">
    <text evidence="7">The sequence shown here is derived from an EMBL/GenBank/DDBJ whole genome shotgun (WGS) entry which is preliminary data.</text>
</comment>
<dbReference type="GO" id="GO:0016020">
    <property type="term" value="C:membrane"/>
    <property type="evidence" value="ECO:0007669"/>
    <property type="project" value="UniProtKB-SubCell"/>
</dbReference>
<comment type="subcellular location">
    <subcellularLocation>
        <location evidence="1">Membrane</location>
        <topology evidence="1">Multi-pass membrane protein</topology>
    </subcellularLocation>
</comment>
<dbReference type="InterPro" id="IPR023395">
    <property type="entry name" value="MCP_dom_sf"/>
</dbReference>
<dbReference type="Gene3D" id="1.50.40.10">
    <property type="entry name" value="Mitochondrial carrier domain"/>
    <property type="match status" value="1"/>
</dbReference>
<evidence type="ECO:0000256" key="2">
    <source>
        <dbReference type="ARBA" id="ARBA00022692"/>
    </source>
</evidence>
<dbReference type="SUPFAM" id="SSF103506">
    <property type="entry name" value="Mitochondrial carrier"/>
    <property type="match status" value="2"/>
</dbReference>
<keyword evidence="5" id="KW-1133">Transmembrane helix</keyword>
<reference evidence="7" key="1">
    <citation type="submission" date="2020-10" db="EMBL/GenBank/DDBJ databases">
        <title>Unveiling of a novel bifunctional photoreceptor, Dualchrome1, isolated from a cosmopolitan green alga.</title>
        <authorList>
            <person name="Suzuki S."/>
            <person name="Kawachi M."/>
        </authorList>
    </citation>
    <scope>NUCLEOTIDE SEQUENCE</scope>
    <source>
        <strain evidence="7">NIES 2893</strain>
    </source>
</reference>
<evidence type="ECO:0000313" key="8">
    <source>
        <dbReference type="Proteomes" id="UP000660262"/>
    </source>
</evidence>
<keyword evidence="2 5" id="KW-0812">Transmembrane</keyword>
<keyword evidence="8" id="KW-1185">Reference proteome</keyword>
<name>A0A830HSW9_9CHLO</name>
<feature type="chain" id="PRO_5032619175" evidence="6">
    <location>
        <begin position="19"/>
        <end position="320"/>
    </location>
</feature>
<feature type="compositionally biased region" description="Polar residues" evidence="4">
    <location>
        <begin position="234"/>
        <end position="244"/>
    </location>
</feature>
<dbReference type="InterPro" id="IPR018108">
    <property type="entry name" value="MCP_transmembrane"/>
</dbReference>
<evidence type="ECO:0000256" key="4">
    <source>
        <dbReference type="SAM" id="MobiDB-lite"/>
    </source>
</evidence>
<gene>
    <name evidence="7" type="ORF">PPROV_000852000</name>
</gene>
<feature type="signal peptide" evidence="6">
    <location>
        <begin position="1"/>
        <end position="18"/>
    </location>
</feature>
<accession>A0A830HSW9</accession>
<feature type="transmembrane region" description="Helical" evidence="5">
    <location>
        <begin position="196"/>
        <end position="218"/>
    </location>
</feature>
<dbReference type="Pfam" id="PF00153">
    <property type="entry name" value="Mito_carr"/>
    <property type="match status" value="1"/>
</dbReference>
<feature type="transmembrane region" description="Helical" evidence="5">
    <location>
        <begin position="137"/>
        <end position="157"/>
    </location>
</feature>
<evidence type="ECO:0000256" key="1">
    <source>
        <dbReference type="ARBA" id="ARBA00004141"/>
    </source>
</evidence>
<evidence type="ECO:0000256" key="3">
    <source>
        <dbReference type="ARBA" id="ARBA00023136"/>
    </source>
</evidence>
<organism evidence="7 8">
    <name type="scientific">Pycnococcus provasolii</name>
    <dbReference type="NCBI Taxonomy" id="41880"/>
    <lineage>
        <taxon>Eukaryota</taxon>
        <taxon>Viridiplantae</taxon>
        <taxon>Chlorophyta</taxon>
        <taxon>Pseudoscourfieldiophyceae</taxon>
        <taxon>Pseudoscourfieldiales</taxon>
        <taxon>Pycnococcaceae</taxon>
        <taxon>Pycnococcus</taxon>
    </lineage>
</organism>
<evidence type="ECO:0000313" key="7">
    <source>
        <dbReference type="EMBL" id="GHP09785.1"/>
    </source>
</evidence>
<proteinExistence type="predicted"/>
<protein>
    <submittedName>
        <fullName evidence="7">Uncharacterized protein</fullName>
    </submittedName>
</protein>
<evidence type="ECO:0000256" key="5">
    <source>
        <dbReference type="SAM" id="Phobius"/>
    </source>
</evidence>
<feature type="region of interest" description="Disordered" evidence="4">
    <location>
        <begin position="234"/>
        <end position="253"/>
    </location>
</feature>
<keyword evidence="3 5" id="KW-0472">Membrane</keyword>
<dbReference type="Proteomes" id="UP000660262">
    <property type="component" value="Unassembled WGS sequence"/>
</dbReference>